<evidence type="ECO:0000313" key="10">
    <source>
        <dbReference type="EMBL" id="CBY23859.1"/>
    </source>
</evidence>
<comment type="function">
    <text evidence="4">Component of the large ribosomal subunit. The ribosome is a large ribonucleoprotein complex responsible for the synthesis of proteins in the cell.</text>
</comment>
<dbReference type="Proteomes" id="UP000001307">
    <property type="component" value="Unassembled WGS sequence"/>
</dbReference>
<evidence type="ECO:0000256" key="6">
    <source>
        <dbReference type="ARBA" id="ARBA00035351"/>
    </source>
</evidence>
<dbReference type="SUPFAM" id="SSF50104">
    <property type="entry name" value="Translation proteins SH3-like domain"/>
    <property type="match status" value="1"/>
</dbReference>
<comment type="subunit">
    <text evidence="7">Component of the large ribosomal subunit. May bind IPO9 with low affinity.</text>
</comment>
<dbReference type="FunFam" id="2.30.30.30:FF:000014">
    <property type="entry name" value="60S ribosomal protein L6"/>
    <property type="match status" value="1"/>
</dbReference>
<dbReference type="EMBL" id="FN656191">
    <property type="protein sequence ID" value="CBY40953.1"/>
    <property type="molecule type" value="Genomic_DNA"/>
</dbReference>
<evidence type="ECO:0000256" key="8">
    <source>
        <dbReference type="SAM" id="MobiDB-lite"/>
    </source>
</evidence>
<dbReference type="OrthoDB" id="2436667at2759"/>
<sequence length="237" mass="26189">MARNSTVNGVAKYSRSKMYSRRAQHKRAKPVTKVEAKKAAFVTTKKVGGEKNGGERKVVARREPKFYPTLSLRKKLVGHGQKTFSAHKHTLRSSIVPGSVLILLTGAARGKRVVFLKQLESGLLLVTGPYKVNGVPIRRAIANQVIATSAVVDISKVAIPEHINDAYFKRNKAAKKTEEGIFEKTQEKYTASEQRKADQKSIDAALLAPIAATPYMKGYLQAQFGLSRGQYPHNIKF</sequence>
<evidence type="ECO:0000256" key="3">
    <source>
        <dbReference type="ARBA" id="ARBA00023274"/>
    </source>
</evidence>
<protein>
    <recommendedName>
        <fullName evidence="5">Large ribosomal subunit protein eL6</fullName>
    </recommendedName>
    <alternativeName>
        <fullName evidence="6">60S ribosomal protein L6</fullName>
    </alternativeName>
</protein>
<dbReference type="GO" id="GO:0003723">
    <property type="term" value="F:RNA binding"/>
    <property type="evidence" value="ECO:0007669"/>
    <property type="project" value="TreeGrafter"/>
</dbReference>
<dbReference type="GO" id="GO:0003735">
    <property type="term" value="F:structural constituent of ribosome"/>
    <property type="evidence" value="ECO:0007669"/>
    <property type="project" value="InterPro"/>
</dbReference>
<evidence type="ECO:0000256" key="4">
    <source>
        <dbReference type="ARBA" id="ARBA00034092"/>
    </source>
</evidence>
<feature type="region of interest" description="Disordered" evidence="8">
    <location>
        <begin position="1"/>
        <end position="29"/>
    </location>
</feature>
<dbReference type="InterPro" id="IPR000915">
    <property type="entry name" value="60S_ribosomal_eL6"/>
</dbReference>
<evidence type="ECO:0000259" key="9">
    <source>
        <dbReference type="Pfam" id="PF03868"/>
    </source>
</evidence>
<keyword evidence="3" id="KW-0687">Ribonucleoprotein</keyword>
<evidence type="ECO:0000256" key="7">
    <source>
        <dbReference type="ARBA" id="ARBA00046388"/>
    </source>
</evidence>
<dbReference type="GO" id="GO:0002181">
    <property type="term" value="P:cytoplasmic translation"/>
    <property type="evidence" value="ECO:0007669"/>
    <property type="project" value="TreeGrafter"/>
</dbReference>
<dbReference type="InterPro" id="IPR008991">
    <property type="entry name" value="Translation_prot_SH3-like_sf"/>
</dbReference>
<dbReference type="Pfam" id="PF03868">
    <property type="entry name" value="Ribosomal_L6e_N"/>
    <property type="match status" value="1"/>
</dbReference>
<dbReference type="InParanoid" id="E4X470"/>
<dbReference type="CDD" id="cd13156">
    <property type="entry name" value="KOW_RPL6"/>
    <property type="match status" value="1"/>
</dbReference>
<dbReference type="InterPro" id="IPR041997">
    <property type="entry name" value="Ribosomal_eL6_KOW"/>
</dbReference>
<dbReference type="InterPro" id="IPR005568">
    <property type="entry name" value="Ribosomal_uL6_N"/>
</dbReference>
<dbReference type="GO" id="GO:0022625">
    <property type="term" value="C:cytosolic large ribosomal subunit"/>
    <property type="evidence" value="ECO:0007669"/>
    <property type="project" value="TreeGrafter"/>
</dbReference>
<evidence type="ECO:0000313" key="11">
    <source>
        <dbReference type="EMBL" id="CBY40953.1"/>
    </source>
</evidence>
<feature type="domain" description="Large ribosomal subunit protein uL6 N-terminal" evidence="9">
    <location>
        <begin position="7"/>
        <end position="43"/>
    </location>
</feature>
<dbReference type="Proteomes" id="UP000011014">
    <property type="component" value="Unassembled WGS sequence"/>
</dbReference>
<evidence type="ECO:0000313" key="12">
    <source>
        <dbReference type="Proteomes" id="UP000001307"/>
    </source>
</evidence>
<dbReference type="Gene3D" id="2.30.30.30">
    <property type="match status" value="1"/>
</dbReference>
<evidence type="ECO:0000256" key="2">
    <source>
        <dbReference type="ARBA" id="ARBA00022980"/>
    </source>
</evidence>
<feature type="compositionally biased region" description="Basic residues" evidence="8">
    <location>
        <begin position="14"/>
        <end position="29"/>
    </location>
</feature>
<reference evidence="10" key="1">
    <citation type="journal article" date="2010" name="Science">
        <title>Plasticity of animal genome architecture unmasked by rapid evolution of a pelagic tunicate.</title>
        <authorList>
            <person name="Denoeud F."/>
            <person name="Henriet S."/>
            <person name="Mungpakdee S."/>
            <person name="Aury J.M."/>
            <person name="Da Silva C."/>
            <person name="Brinkmann H."/>
            <person name="Mikhaleva J."/>
            <person name="Olsen L.C."/>
            <person name="Jubin C."/>
            <person name="Canestro C."/>
            <person name="Bouquet J.M."/>
            <person name="Danks G."/>
            <person name="Poulain J."/>
            <person name="Campsteijn C."/>
            <person name="Adamski M."/>
            <person name="Cross I."/>
            <person name="Yadetie F."/>
            <person name="Muffato M."/>
            <person name="Louis A."/>
            <person name="Butcher S."/>
            <person name="Tsagkogeorga G."/>
            <person name="Konrad A."/>
            <person name="Singh S."/>
            <person name="Jensen M.F."/>
            <person name="Cong E.H."/>
            <person name="Eikeseth-Otteraa H."/>
            <person name="Noel B."/>
            <person name="Anthouard V."/>
            <person name="Porcel B.M."/>
            <person name="Kachouri-Lafond R."/>
            <person name="Nishino A."/>
            <person name="Ugolini M."/>
            <person name="Chourrout P."/>
            <person name="Nishida H."/>
            <person name="Aasland R."/>
            <person name="Huzurbazar S."/>
            <person name="Westhof E."/>
            <person name="Delsuc F."/>
            <person name="Lehrach H."/>
            <person name="Reinhardt R."/>
            <person name="Weissenbach J."/>
            <person name="Roy S.W."/>
            <person name="Artiguenave F."/>
            <person name="Postlethwait J.H."/>
            <person name="Manak J.R."/>
            <person name="Thompson E.M."/>
            <person name="Jaillon O."/>
            <person name="Du Pasquier L."/>
            <person name="Boudinot P."/>
            <person name="Liberles D.A."/>
            <person name="Volff J.N."/>
            <person name="Philippe H."/>
            <person name="Lenhard B."/>
            <person name="Roest Crollius H."/>
            <person name="Wincker P."/>
            <person name="Chourrout D."/>
        </authorList>
    </citation>
    <scope>NUCLEOTIDE SEQUENCE [LARGE SCALE GENOMIC DNA]</scope>
</reference>
<dbReference type="Pfam" id="PF01159">
    <property type="entry name" value="Ribosomal_L6e"/>
    <property type="match status" value="1"/>
</dbReference>
<dbReference type="PANTHER" id="PTHR10715">
    <property type="entry name" value="60S RIBOSOMAL PROTEIN L6"/>
    <property type="match status" value="1"/>
</dbReference>
<dbReference type="AlphaFoldDB" id="E4X470"/>
<evidence type="ECO:0000256" key="5">
    <source>
        <dbReference type="ARBA" id="ARBA00035233"/>
    </source>
</evidence>
<proteinExistence type="inferred from homology"/>
<keyword evidence="12" id="KW-1185">Reference proteome</keyword>
<organism evidence="10">
    <name type="scientific">Oikopleura dioica</name>
    <name type="common">Tunicate</name>
    <dbReference type="NCBI Taxonomy" id="34765"/>
    <lineage>
        <taxon>Eukaryota</taxon>
        <taxon>Metazoa</taxon>
        <taxon>Chordata</taxon>
        <taxon>Tunicata</taxon>
        <taxon>Appendicularia</taxon>
        <taxon>Copelata</taxon>
        <taxon>Oikopleuridae</taxon>
        <taxon>Oikopleura</taxon>
    </lineage>
</organism>
<dbReference type="EMBL" id="FN653024">
    <property type="protein sequence ID" value="CBY23859.1"/>
    <property type="molecule type" value="Genomic_DNA"/>
</dbReference>
<gene>
    <name evidence="10" type="ORF">GSOID_T00001185001</name>
    <name evidence="11" type="ORF">GSOID_T00022997001</name>
</gene>
<keyword evidence="2" id="KW-0689">Ribosomal protein</keyword>
<dbReference type="GO" id="GO:0000027">
    <property type="term" value="P:ribosomal large subunit assembly"/>
    <property type="evidence" value="ECO:0007669"/>
    <property type="project" value="TreeGrafter"/>
</dbReference>
<dbReference type="PANTHER" id="PTHR10715:SF0">
    <property type="entry name" value="LARGE RIBOSOMAL SUBUNIT PROTEIN EL6"/>
    <property type="match status" value="1"/>
</dbReference>
<dbReference type="InterPro" id="IPR014722">
    <property type="entry name" value="Rib_uL2_dom2"/>
</dbReference>
<evidence type="ECO:0000256" key="1">
    <source>
        <dbReference type="ARBA" id="ARBA00010592"/>
    </source>
</evidence>
<comment type="similarity">
    <text evidence="1">Belongs to the eukaryotic ribosomal protein eL6 family.</text>
</comment>
<name>E4X470_OIKDI</name>
<accession>E4X470</accession>
<dbReference type="FunCoup" id="E4X470">
    <property type="interactions" value="649"/>
</dbReference>